<keyword evidence="5 6" id="KW-0472">Membrane</keyword>
<keyword evidence="2" id="KW-1003">Cell membrane</keyword>
<organism evidence="7 8">
    <name type="scientific">Leifsonia shinshuensis</name>
    <dbReference type="NCBI Taxonomy" id="150026"/>
    <lineage>
        <taxon>Bacteria</taxon>
        <taxon>Bacillati</taxon>
        <taxon>Actinomycetota</taxon>
        <taxon>Actinomycetes</taxon>
        <taxon>Micrococcales</taxon>
        <taxon>Microbacteriaceae</taxon>
        <taxon>Leifsonia</taxon>
    </lineage>
</organism>
<feature type="transmembrane region" description="Helical" evidence="6">
    <location>
        <begin position="421"/>
        <end position="440"/>
    </location>
</feature>
<feature type="transmembrane region" description="Helical" evidence="6">
    <location>
        <begin position="150"/>
        <end position="168"/>
    </location>
</feature>
<feature type="transmembrane region" description="Helical" evidence="6">
    <location>
        <begin position="306"/>
        <end position="329"/>
    </location>
</feature>
<feature type="transmembrane region" description="Helical" evidence="6">
    <location>
        <begin position="117"/>
        <end position="144"/>
    </location>
</feature>
<reference evidence="7 8" key="1">
    <citation type="submission" date="2020-07" db="EMBL/GenBank/DDBJ databases">
        <title>Sequencing the genomes of 1000 actinobacteria strains.</title>
        <authorList>
            <person name="Klenk H.-P."/>
        </authorList>
    </citation>
    <scope>NUCLEOTIDE SEQUENCE [LARGE SCALE GENOMIC DNA]</scope>
    <source>
        <strain evidence="7 8">DSM 15165</strain>
    </source>
</reference>
<dbReference type="InterPro" id="IPR002293">
    <property type="entry name" value="AA/rel_permease1"/>
</dbReference>
<evidence type="ECO:0000313" key="8">
    <source>
        <dbReference type="Proteomes" id="UP000578352"/>
    </source>
</evidence>
<evidence type="ECO:0000256" key="2">
    <source>
        <dbReference type="ARBA" id="ARBA00022475"/>
    </source>
</evidence>
<proteinExistence type="predicted"/>
<evidence type="ECO:0000256" key="5">
    <source>
        <dbReference type="ARBA" id="ARBA00023136"/>
    </source>
</evidence>
<feature type="transmembrane region" description="Helical" evidence="6">
    <location>
        <begin position="386"/>
        <end position="409"/>
    </location>
</feature>
<sequence length="486" mass="51045">MSDDWNRDMGLAAQVAGAKAQPADGEAAKYAQDLSRSLTFRENVLITLSAVTPASSVFIIMPSVINGIGGASAIAFGVAAIVGVLVAYCYAELSSAFPITGGEYAFVARVLGKPAGFALFGLTLVGGILILGVIASGAGTYLGVLSSSLNANWVGIAVIVVTAIVACFGIKANAWVTGVFLLIEVAALVVLALLGFVNVTQPVSVLWQATTAGPGGVLVGASAGLVVSFTATALFAYNGYGTAVYYAEETKQARSTIGRAILWSLGITVAAEFIPLVAVLLGTPSLEKLVAAADPMTYFLDARGGTVLNTVVSLGIAIAIINAVLAIVLQMGRLLYSSARDRTWPDWLNRPLAHVHPRLHTPIAATLVVGAIGALCLWLIPFDVLLIITGANLLVTYLLVGVAAFAGRINRTTARAEYRMPLWPVVPVVMVLATIVIIYENLVADWVPVAVTAALFAIGFPYYFLYLKPRSHDRWTLPEPADEEQR</sequence>
<evidence type="ECO:0000256" key="6">
    <source>
        <dbReference type="SAM" id="Phobius"/>
    </source>
</evidence>
<dbReference type="GO" id="GO:0005886">
    <property type="term" value="C:plasma membrane"/>
    <property type="evidence" value="ECO:0007669"/>
    <property type="project" value="UniProtKB-SubCell"/>
</dbReference>
<dbReference type="InterPro" id="IPR050367">
    <property type="entry name" value="APC_superfamily"/>
</dbReference>
<keyword evidence="3 6" id="KW-0812">Transmembrane</keyword>
<keyword evidence="4 6" id="KW-1133">Transmembrane helix</keyword>
<evidence type="ECO:0000256" key="4">
    <source>
        <dbReference type="ARBA" id="ARBA00022989"/>
    </source>
</evidence>
<dbReference type="Gene3D" id="1.20.1740.10">
    <property type="entry name" value="Amino acid/polyamine transporter I"/>
    <property type="match status" value="1"/>
</dbReference>
<dbReference type="GO" id="GO:0022857">
    <property type="term" value="F:transmembrane transporter activity"/>
    <property type="evidence" value="ECO:0007669"/>
    <property type="project" value="InterPro"/>
</dbReference>
<feature type="transmembrane region" description="Helical" evidence="6">
    <location>
        <begin position="71"/>
        <end position="91"/>
    </location>
</feature>
<dbReference type="AlphaFoldDB" id="A0A853D2S5"/>
<dbReference type="PIRSF" id="PIRSF006060">
    <property type="entry name" value="AA_transporter"/>
    <property type="match status" value="1"/>
</dbReference>
<dbReference type="PANTHER" id="PTHR42770:SF7">
    <property type="entry name" value="MEMBRANE PROTEIN"/>
    <property type="match status" value="1"/>
</dbReference>
<name>A0A853D2S5_9MICO</name>
<comment type="subcellular location">
    <subcellularLocation>
        <location evidence="1">Cell membrane</location>
        <topology evidence="1">Multi-pass membrane protein</topology>
    </subcellularLocation>
</comment>
<feature type="transmembrane region" description="Helical" evidence="6">
    <location>
        <begin position="44"/>
        <end position="65"/>
    </location>
</feature>
<feature type="transmembrane region" description="Helical" evidence="6">
    <location>
        <begin position="261"/>
        <end position="286"/>
    </location>
</feature>
<feature type="transmembrane region" description="Helical" evidence="6">
    <location>
        <begin position="175"/>
        <end position="197"/>
    </location>
</feature>
<comment type="caution">
    <text evidence="7">The sequence shown here is derived from an EMBL/GenBank/DDBJ whole genome shotgun (WGS) entry which is preliminary data.</text>
</comment>
<evidence type="ECO:0000313" key="7">
    <source>
        <dbReference type="EMBL" id="NYJ25741.1"/>
    </source>
</evidence>
<protein>
    <submittedName>
        <fullName evidence="7">Amino acid transporter</fullName>
    </submittedName>
</protein>
<dbReference type="EMBL" id="JACCFL010000001">
    <property type="protein sequence ID" value="NYJ25741.1"/>
    <property type="molecule type" value="Genomic_DNA"/>
</dbReference>
<dbReference type="PANTHER" id="PTHR42770">
    <property type="entry name" value="AMINO ACID TRANSPORTER-RELATED"/>
    <property type="match status" value="1"/>
</dbReference>
<evidence type="ECO:0000256" key="3">
    <source>
        <dbReference type="ARBA" id="ARBA00022692"/>
    </source>
</evidence>
<dbReference type="Proteomes" id="UP000578352">
    <property type="component" value="Unassembled WGS sequence"/>
</dbReference>
<accession>A0A853D2S5</accession>
<gene>
    <name evidence="7" type="ORF">HNR13_004028</name>
</gene>
<dbReference type="RefSeq" id="WP_218881278.1">
    <property type="nucleotide sequence ID" value="NZ_BAABEH010000001.1"/>
</dbReference>
<feature type="transmembrane region" description="Helical" evidence="6">
    <location>
        <begin position="217"/>
        <end position="240"/>
    </location>
</feature>
<dbReference type="Pfam" id="PF13520">
    <property type="entry name" value="AA_permease_2"/>
    <property type="match status" value="1"/>
</dbReference>
<feature type="transmembrane region" description="Helical" evidence="6">
    <location>
        <begin position="359"/>
        <end position="380"/>
    </location>
</feature>
<evidence type="ECO:0000256" key="1">
    <source>
        <dbReference type="ARBA" id="ARBA00004651"/>
    </source>
</evidence>
<feature type="transmembrane region" description="Helical" evidence="6">
    <location>
        <begin position="446"/>
        <end position="465"/>
    </location>
</feature>